<reference evidence="4 5" key="1">
    <citation type="submission" date="2019-07" db="EMBL/GenBank/DDBJ databases">
        <authorList>
            <person name="Kim J.K."/>
            <person name="Cheong H.-M."/>
            <person name="Choi Y."/>
            <person name="Hwang K.J."/>
            <person name="Lee S."/>
            <person name="Choi C."/>
        </authorList>
    </citation>
    <scope>NUCLEOTIDE SEQUENCE [LARGE SCALE GENOMIC DNA]</scope>
    <source>
        <strain evidence="4 5">KS 22</strain>
    </source>
</reference>
<dbReference type="Proteomes" id="UP000515679">
    <property type="component" value="Chromosome"/>
</dbReference>
<accession>A0A7G5C1J3</accession>
<protein>
    <submittedName>
        <fullName evidence="4">Peptidoglycan DD-metalloendopeptidase family protein</fullName>
    </submittedName>
</protein>
<dbReference type="Pfam" id="PF01551">
    <property type="entry name" value="Peptidase_M23"/>
    <property type="match status" value="1"/>
</dbReference>
<dbReference type="InterPro" id="IPR052173">
    <property type="entry name" value="Beta-lactam_resp_regulator"/>
</dbReference>
<name>A0A7G5C1J3_9BACL</name>
<gene>
    <name evidence="4" type="ORF">FPL14_19215</name>
</gene>
<feature type="domain" description="M23ase beta-sheet core" evidence="2">
    <location>
        <begin position="411"/>
        <end position="505"/>
    </location>
</feature>
<dbReference type="InterPro" id="IPR011055">
    <property type="entry name" value="Dup_hybrid_motif"/>
</dbReference>
<dbReference type="Gene3D" id="3.30.2010.10">
    <property type="entry name" value="Metalloproteases ('zincins'), catalytic domain"/>
    <property type="match status" value="1"/>
</dbReference>
<keyword evidence="1" id="KW-0812">Transmembrane</keyword>
<dbReference type="Gene3D" id="2.70.70.10">
    <property type="entry name" value="Glucose Permease (Domain IIA)"/>
    <property type="match status" value="1"/>
</dbReference>
<dbReference type="EMBL" id="CP041969">
    <property type="protein sequence ID" value="QMV43077.1"/>
    <property type="molecule type" value="Genomic_DNA"/>
</dbReference>
<proteinExistence type="predicted"/>
<dbReference type="CDD" id="cd12797">
    <property type="entry name" value="M23_peptidase"/>
    <property type="match status" value="1"/>
</dbReference>
<evidence type="ECO:0000256" key="1">
    <source>
        <dbReference type="SAM" id="Phobius"/>
    </source>
</evidence>
<dbReference type="InterPro" id="IPR008756">
    <property type="entry name" value="Peptidase_M56"/>
</dbReference>
<dbReference type="RefSeq" id="WP_182299311.1">
    <property type="nucleotide sequence ID" value="NZ_CP041969.1"/>
</dbReference>
<dbReference type="PANTHER" id="PTHR34978">
    <property type="entry name" value="POSSIBLE SENSOR-TRANSDUCER PROTEIN BLAR"/>
    <property type="match status" value="1"/>
</dbReference>
<evidence type="ECO:0000313" key="4">
    <source>
        <dbReference type="EMBL" id="QMV43077.1"/>
    </source>
</evidence>
<dbReference type="InterPro" id="IPR016047">
    <property type="entry name" value="M23ase_b-sheet_dom"/>
</dbReference>
<dbReference type="PANTHER" id="PTHR34978:SF3">
    <property type="entry name" value="SLR0241 PROTEIN"/>
    <property type="match status" value="1"/>
</dbReference>
<feature type="transmembrane region" description="Helical" evidence="1">
    <location>
        <begin position="242"/>
        <end position="261"/>
    </location>
</feature>
<feature type="transmembrane region" description="Helical" evidence="1">
    <location>
        <begin position="12"/>
        <end position="32"/>
    </location>
</feature>
<feature type="transmembrane region" description="Helical" evidence="1">
    <location>
        <begin position="333"/>
        <end position="353"/>
    </location>
</feature>
<dbReference type="Pfam" id="PF05569">
    <property type="entry name" value="Peptidase_M56"/>
    <property type="match status" value="1"/>
</dbReference>
<evidence type="ECO:0000313" key="5">
    <source>
        <dbReference type="Proteomes" id="UP000515679"/>
    </source>
</evidence>
<dbReference type="AlphaFoldDB" id="A0A7G5C1J3"/>
<evidence type="ECO:0000259" key="2">
    <source>
        <dbReference type="Pfam" id="PF01551"/>
    </source>
</evidence>
<feature type="domain" description="Peptidase M56" evidence="3">
    <location>
        <begin position="15"/>
        <end position="323"/>
    </location>
</feature>
<evidence type="ECO:0000259" key="3">
    <source>
        <dbReference type="Pfam" id="PF05569"/>
    </source>
</evidence>
<feature type="transmembrane region" description="Helical" evidence="1">
    <location>
        <begin position="127"/>
        <end position="149"/>
    </location>
</feature>
<sequence length="514" mass="56140">MEYLIRLFERTLINSLEAAALIVAIALLLRIFRRRLSPAWHYALWMLLLAKLLLPWLPGQLESELRWFSLPEAIGSQIPGGYSEGIGQPAAEEIPTRAAGSTGNMALGNVAPVVETSDAGREWPSSLSGALAIVWLIGTATAWLLLAGAHLRTYLTLRRESATEVPRELDKLFKRLIHEGDIRSRVRIRLTGLVSAPALFGIVSPAVLIPRHLIGQLSPNEWECIIRHELAHLKRRDIPINLLAYVLASVHWFNPAVWYGLRGMRADQEAACDASVLSSSELRETYAASIIRLLEIGASRTTVTAGVGFFGTKNQIKRRIVMIHQYKPSKKRVSFIGVAILVAAALFTLPSAFASGKGDSSTAAEQPTTAPIVDTRKEAGSVTIPFIAPTAGKLTSPYGERIHPVTSKKSLHDGIDIANKKGTDVYAAAGGKVVKAEYDKKYGNTIKIEHNGIWTTEYRHLDKLSVEEGASVESGDLIGLMGSTGESTGPHLHFSVLSDGKYIDPMTVIKQWQP</sequence>
<dbReference type="CDD" id="cd07341">
    <property type="entry name" value="M56_BlaR1_MecR1_like"/>
    <property type="match status" value="1"/>
</dbReference>
<dbReference type="SUPFAM" id="SSF51261">
    <property type="entry name" value="Duplicated hybrid motif"/>
    <property type="match status" value="1"/>
</dbReference>
<dbReference type="KEGG" id="cchl:FPL14_19215"/>
<organism evidence="4 5">
    <name type="scientific">Cohnella cholangitidis</name>
    <dbReference type="NCBI Taxonomy" id="2598458"/>
    <lineage>
        <taxon>Bacteria</taxon>
        <taxon>Bacillati</taxon>
        <taxon>Bacillota</taxon>
        <taxon>Bacilli</taxon>
        <taxon>Bacillales</taxon>
        <taxon>Paenibacillaceae</taxon>
        <taxon>Cohnella</taxon>
    </lineage>
</organism>
<keyword evidence="1" id="KW-1133">Transmembrane helix</keyword>
<feature type="transmembrane region" description="Helical" evidence="1">
    <location>
        <begin position="39"/>
        <end position="57"/>
    </location>
</feature>
<keyword evidence="1" id="KW-0472">Membrane</keyword>
<keyword evidence="5" id="KW-1185">Reference proteome</keyword>
<feature type="transmembrane region" description="Helical" evidence="1">
    <location>
        <begin position="190"/>
        <end position="209"/>
    </location>
</feature>